<accession>A0ABS5N2C3</accession>
<evidence type="ECO:0000313" key="2">
    <source>
        <dbReference type="Proteomes" id="UP000676035"/>
    </source>
</evidence>
<name>A0ABS5N2C3_9PSED</name>
<dbReference type="RefSeq" id="WP_212545587.1">
    <property type="nucleotide sequence ID" value="NZ_JAGYHF010000009.1"/>
</dbReference>
<proteinExistence type="predicted"/>
<protein>
    <submittedName>
        <fullName evidence="1">Uncharacterized protein</fullName>
    </submittedName>
</protein>
<sequence length="48" mass="5308">MSDVNLPQLLTPVIDVVESAGELIKAEWARAGEQKRRGGKDEVIDEPF</sequence>
<comment type="caution">
    <text evidence="1">The sequence shown here is derived from an EMBL/GenBank/DDBJ whole genome shotgun (WGS) entry which is preliminary data.</text>
</comment>
<dbReference type="EMBL" id="JAGYHF010000009">
    <property type="protein sequence ID" value="MBS4080412.1"/>
    <property type="molecule type" value="Genomic_DNA"/>
</dbReference>
<reference evidence="1 2" key="1">
    <citation type="submission" date="2021-04" db="EMBL/GenBank/DDBJ databases">
        <title>Pseudomonas rustica sp. nov. isolated from raw milk.</title>
        <authorList>
            <person name="Fiedler G."/>
            <person name="Gieschler S."/>
            <person name="Kabisch J."/>
            <person name="Grimmler C."/>
            <person name="Brinks E."/>
            <person name="Wagner N."/>
            <person name="Hetzer B."/>
            <person name="Franz C.M.A.P."/>
            <person name="Boehnlein C."/>
        </authorList>
    </citation>
    <scope>NUCLEOTIDE SEQUENCE [LARGE SCALE GENOMIC DNA]</scope>
    <source>
        <strain evidence="1 2">MBT-4</strain>
    </source>
</reference>
<keyword evidence="2" id="KW-1185">Reference proteome</keyword>
<dbReference type="Proteomes" id="UP000676035">
    <property type="component" value="Unassembled WGS sequence"/>
</dbReference>
<gene>
    <name evidence="1" type="ORF">KFS80_19175</name>
</gene>
<evidence type="ECO:0000313" key="1">
    <source>
        <dbReference type="EMBL" id="MBS4080412.1"/>
    </source>
</evidence>
<organism evidence="1 2">
    <name type="scientific">Pseudomonas rustica</name>
    <dbReference type="NCBI Taxonomy" id="2827099"/>
    <lineage>
        <taxon>Bacteria</taxon>
        <taxon>Pseudomonadati</taxon>
        <taxon>Pseudomonadota</taxon>
        <taxon>Gammaproteobacteria</taxon>
        <taxon>Pseudomonadales</taxon>
        <taxon>Pseudomonadaceae</taxon>
        <taxon>Pseudomonas</taxon>
    </lineage>
</organism>